<dbReference type="Proteomes" id="UP000199497">
    <property type="component" value="Unassembled WGS sequence"/>
</dbReference>
<accession>A0A1H0U4H8</accession>
<evidence type="ECO:0000313" key="2">
    <source>
        <dbReference type="EMBL" id="SDP61041.1"/>
    </source>
</evidence>
<dbReference type="STRING" id="405564.SAMN04487905_10641"/>
<feature type="region of interest" description="Disordered" evidence="1">
    <location>
        <begin position="1"/>
        <end position="21"/>
    </location>
</feature>
<proteinExistence type="predicted"/>
<sequence>MTTTRTRSDIGRSNRRRGADAERRVAGYLRDHGFPHAERAVRTGYSTDERTVADPGDLTGTPGLVWQVKDTQRWDVPKWMTETTRQAEEANADLGILVIRRRGQATAGLWWALLPLADLGYLYGGRNMLGFRNRTAPVWLQLDALCPLLLAAGYGEWA</sequence>
<organism evidence="2 3">
    <name type="scientific">Actinopolyspora xinjiangensis</name>
    <dbReference type="NCBI Taxonomy" id="405564"/>
    <lineage>
        <taxon>Bacteria</taxon>
        <taxon>Bacillati</taxon>
        <taxon>Actinomycetota</taxon>
        <taxon>Actinomycetes</taxon>
        <taxon>Actinopolysporales</taxon>
        <taxon>Actinopolysporaceae</taxon>
        <taxon>Actinopolyspora</taxon>
    </lineage>
</organism>
<evidence type="ECO:0000313" key="3">
    <source>
        <dbReference type="Proteomes" id="UP000199497"/>
    </source>
</evidence>
<dbReference type="EMBL" id="FNJR01000006">
    <property type="protein sequence ID" value="SDP61041.1"/>
    <property type="molecule type" value="Genomic_DNA"/>
</dbReference>
<gene>
    <name evidence="2" type="ORF">SAMN04487905_10641</name>
</gene>
<dbReference type="OrthoDB" id="3630198at2"/>
<reference evidence="3" key="1">
    <citation type="submission" date="2016-10" db="EMBL/GenBank/DDBJ databases">
        <authorList>
            <person name="Varghese N."/>
            <person name="Submissions S."/>
        </authorList>
    </citation>
    <scope>NUCLEOTIDE SEQUENCE [LARGE SCALE GENOMIC DNA]</scope>
    <source>
        <strain evidence="3">DSM 46732</strain>
    </source>
</reference>
<evidence type="ECO:0000256" key="1">
    <source>
        <dbReference type="SAM" id="MobiDB-lite"/>
    </source>
</evidence>
<dbReference type="RefSeq" id="WP_092601176.1">
    <property type="nucleotide sequence ID" value="NZ_FNJR01000006.1"/>
</dbReference>
<protein>
    <submittedName>
        <fullName evidence="2">Uncharacterized protein</fullName>
    </submittedName>
</protein>
<keyword evidence="3" id="KW-1185">Reference proteome</keyword>
<dbReference type="AlphaFoldDB" id="A0A1H0U4H8"/>
<name>A0A1H0U4H8_9ACTN</name>